<evidence type="ECO:0000256" key="5">
    <source>
        <dbReference type="ARBA" id="ARBA00022737"/>
    </source>
</evidence>
<dbReference type="InterPro" id="IPR023395">
    <property type="entry name" value="MCP_dom_sf"/>
</dbReference>
<keyword evidence="12" id="KW-1185">Reference proteome</keyword>
<dbReference type="EMBL" id="GL883029">
    <property type="protein sequence ID" value="EGG14451.1"/>
    <property type="molecule type" value="Genomic_DNA"/>
</dbReference>
<dbReference type="GO" id="GO:0055085">
    <property type="term" value="P:transmembrane transport"/>
    <property type="evidence" value="ECO:0007669"/>
    <property type="project" value="InterPro"/>
</dbReference>
<reference evidence="12" key="1">
    <citation type="journal article" date="2011" name="Genome Res.">
        <title>Phylogeny-wide analysis of social amoeba genomes highlights ancient origins for complex intercellular communication.</title>
        <authorList>
            <person name="Heidel A.J."/>
            <person name="Lawal H.M."/>
            <person name="Felder M."/>
            <person name="Schilde C."/>
            <person name="Helps N.R."/>
            <person name="Tunggal B."/>
            <person name="Rivero F."/>
            <person name="John U."/>
            <person name="Schleicher M."/>
            <person name="Eichinger L."/>
            <person name="Platzer M."/>
            <person name="Noegel A.A."/>
            <person name="Schaap P."/>
            <person name="Gloeckner G."/>
        </authorList>
    </citation>
    <scope>NUCLEOTIDE SEQUENCE [LARGE SCALE GENOMIC DNA]</scope>
    <source>
        <strain evidence="12">SH3</strain>
    </source>
</reference>
<dbReference type="OMA" id="PGVMTCS"/>
<dbReference type="AlphaFoldDB" id="F4QCM3"/>
<evidence type="ECO:0000256" key="7">
    <source>
        <dbReference type="ARBA" id="ARBA00023136"/>
    </source>
</evidence>
<comment type="similarity">
    <text evidence="2 9">Belongs to the mitochondrial carrier (TC 2.A.29) family.</text>
</comment>
<feature type="repeat" description="Solcar" evidence="8">
    <location>
        <begin position="27"/>
        <end position="110"/>
    </location>
</feature>
<feature type="repeat" description="Solcar" evidence="8">
    <location>
        <begin position="120"/>
        <end position="209"/>
    </location>
</feature>
<dbReference type="GeneID" id="14865477"/>
<organism evidence="11 12">
    <name type="scientific">Cavenderia fasciculata</name>
    <name type="common">Slime mold</name>
    <name type="synonym">Dictyostelium fasciculatum</name>
    <dbReference type="NCBI Taxonomy" id="261658"/>
    <lineage>
        <taxon>Eukaryota</taxon>
        <taxon>Amoebozoa</taxon>
        <taxon>Evosea</taxon>
        <taxon>Eumycetozoa</taxon>
        <taxon>Dictyostelia</taxon>
        <taxon>Acytosteliales</taxon>
        <taxon>Cavenderiaceae</taxon>
        <taxon>Cavenderia</taxon>
    </lineage>
</organism>
<dbReference type="InterPro" id="IPR044712">
    <property type="entry name" value="SLC25A32-like"/>
</dbReference>
<dbReference type="STRING" id="1054147.F4QCM3"/>
<evidence type="ECO:0000256" key="3">
    <source>
        <dbReference type="ARBA" id="ARBA00022448"/>
    </source>
</evidence>
<dbReference type="Pfam" id="PF00153">
    <property type="entry name" value="Mito_carr"/>
    <property type="match status" value="2"/>
</dbReference>
<comment type="subcellular location">
    <subcellularLocation>
        <location evidence="1">Membrane</location>
        <topology evidence="1">Multi-pass membrane protein</topology>
    </subcellularLocation>
</comment>
<dbReference type="OrthoDB" id="10266426at2759"/>
<name>F4QCM3_CACFS</name>
<sequence>MKDSIKQQQTISNISATTPTTSINPTHHKLIEILSGSGAGIITSLLTTPLDVLKITLQVQTQSQSVISTTKSFIESGGIGSLYTGLKPTLIGSVTTWAIYFTTYSSLKTNISKYLDCDINSPSLLVFSAMAAGANTSILTAPIWVIRTRLITQEMSGRQKNYNGMTHAFVKIMKEEGAAGLYSHGIVIVQDHSQHGGLSPRGTQITCLLLLRDKNITQYL</sequence>
<evidence type="ECO:0000313" key="11">
    <source>
        <dbReference type="EMBL" id="EGG14451.1"/>
    </source>
</evidence>
<feature type="transmembrane region" description="Helical" evidence="10">
    <location>
        <begin position="124"/>
        <end position="146"/>
    </location>
</feature>
<dbReference type="PROSITE" id="PS50920">
    <property type="entry name" value="SOLCAR"/>
    <property type="match status" value="2"/>
</dbReference>
<dbReference type="KEGG" id="dfa:DFA_12223"/>
<evidence type="ECO:0000256" key="9">
    <source>
        <dbReference type="RuleBase" id="RU000488"/>
    </source>
</evidence>
<keyword evidence="5" id="KW-0677">Repeat</keyword>
<evidence type="ECO:0000256" key="4">
    <source>
        <dbReference type="ARBA" id="ARBA00022692"/>
    </source>
</evidence>
<evidence type="ECO:0000313" key="12">
    <source>
        <dbReference type="Proteomes" id="UP000007797"/>
    </source>
</evidence>
<keyword evidence="7 8" id="KW-0472">Membrane</keyword>
<evidence type="ECO:0000256" key="2">
    <source>
        <dbReference type="ARBA" id="ARBA00006375"/>
    </source>
</evidence>
<protein>
    <submittedName>
        <fullName evidence="11">Mitochondrial substrate carrier family protein</fullName>
    </submittedName>
</protein>
<dbReference type="PANTHER" id="PTHR45683">
    <property type="entry name" value="MITOCHONDRIAL NICOTINAMIDE ADENINE DINUCLEOTIDE TRANSPORTER 1-RELATED-RELATED"/>
    <property type="match status" value="1"/>
</dbReference>
<proteinExistence type="inferred from homology"/>
<evidence type="ECO:0000256" key="10">
    <source>
        <dbReference type="SAM" id="Phobius"/>
    </source>
</evidence>
<dbReference type="RefSeq" id="XP_004353860.1">
    <property type="nucleotide sequence ID" value="XM_004353808.1"/>
</dbReference>
<gene>
    <name evidence="11" type="primary">mcfW</name>
    <name evidence="11" type="ORF">DFA_12223</name>
</gene>
<keyword evidence="3 9" id="KW-0813">Transport</keyword>
<dbReference type="Proteomes" id="UP000007797">
    <property type="component" value="Unassembled WGS sequence"/>
</dbReference>
<evidence type="ECO:0000256" key="1">
    <source>
        <dbReference type="ARBA" id="ARBA00004141"/>
    </source>
</evidence>
<dbReference type="GO" id="GO:0016020">
    <property type="term" value="C:membrane"/>
    <property type="evidence" value="ECO:0007669"/>
    <property type="project" value="UniProtKB-SubCell"/>
</dbReference>
<accession>F4QCM3</accession>
<dbReference type="InterPro" id="IPR018108">
    <property type="entry name" value="MCP_transmembrane"/>
</dbReference>
<dbReference type="GO" id="GO:0006862">
    <property type="term" value="P:nucleotide transport"/>
    <property type="evidence" value="ECO:0007669"/>
    <property type="project" value="InterPro"/>
</dbReference>
<evidence type="ECO:0000256" key="6">
    <source>
        <dbReference type="ARBA" id="ARBA00022989"/>
    </source>
</evidence>
<keyword evidence="4 8" id="KW-0812">Transmembrane</keyword>
<dbReference type="SUPFAM" id="SSF103506">
    <property type="entry name" value="Mitochondrial carrier"/>
    <property type="match status" value="1"/>
</dbReference>
<dbReference type="Gene3D" id="1.50.40.10">
    <property type="entry name" value="Mitochondrial carrier domain"/>
    <property type="match status" value="1"/>
</dbReference>
<evidence type="ECO:0000256" key="8">
    <source>
        <dbReference type="PROSITE-ProRule" id="PRU00282"/>
    </source>
</evidence>
<keyword evidence="6 10" id="KW-1133">Transmembrane helix</keyword>